<dbReference type="InterPro" id="IPR003367">
    <property type="entry name" value="Thrombospondin_3-like_rpt"/>
</dbReference>
<feature type="compositionally biased region" description="Basic and acidic residues" evidence="5">
    <location>
        <begin position="393"/>
        <end position="442"/>
    </location>
</feature>
<feature type="non-terminal residue" evidence="8">
    <location>
        <position position="1"/>
    </location>
</feature>
<feature type="compositionally biased region" description="Basic and acidic residues" evidence="5">
    <location>
        <begin position="368"/>
        <end position="380"/>
    </location>
</feature>
<evidence type="ECO:0000256" key="2">
    <source>
        <dbReference type="ARBA" id="ARBA00022525"/>
    </source>
</evidence>
<feature type="compositionally biased region" description="Acidic residues" evidence="5">
    <location>
        <begin position="524"/>
        <end position="533"/>
    </location>
</feature>
<reference evidence="8 9" key="1">
    <citation type="submission" date="2013-04" db="EMBL/GenBank/DDBJ databases">
        <title>The Genome Sequence of Propionimicrobium lymphophilum ACS-093-V-SCH5.</title>
        <authorList>
            <consortium name="The Broad Institute Genomics Platform"/>
            <person name="Earl A."/>
            <person name="Ward D."/>
            <person name="Feldgarden M."/>
            <person name="Gevers D."/>
            <person name="Saerens B."/>
            <person name="Vaneechoutte M."/>
            <person name="Walker B."/>
            <person name="Young S."/>
            <person name="Zeng Q."/>
            <person name="Gargeya S."/>
            <person name="Fitzgerald M."/>
            <person name="Haas B."/>
            <person name="Abouelleil A."/>
            <person name="Allen A.W."/>
            <person name="Alvarado L."/>
            <person name="Arachchi H.M."/>
            <person name="Berlin A.M."/>
            <person name="Chapman S.B."/>
            <person name="Gainer-Dewar J."/>
            <person name="Goldberg J."/>
            <person name="Griggs A."/>
            <person name="Gujja S."/>
            <person name="Hansen M."/>
            <person name="Howarth C."/>
            <person name="Imamovic A."/>
            <person name="Ireland A."/>
            <person name="Larimer J."/>
            <person name="McCowan C."/>
            <person name="Murphy C."/>
            <person name="Pearson M."/>
            <person name="Poon T.W."/>
            <person name="Priest M."/>
            <person name="Roberts A."/>
            <person name="Saif S."/>
            <person name="Shea T."/>
            <person name="Sisk P."/>
            <person name="Sykes S."/>
            <person name="Wortman J."/>
            <person name="Nusbaum C."/>
            <person name="Birren B."/>
        </authorList>
    </citation>
    <scope>NUCLEOTIDE SEQUENCE [LARGE SCALE GENOMIC DNA]</scope>
    <source>
        <strain evidence="8 9">ACS-093-V-SCH5</strain>
    </source>
</reference>
<feature type="transmembrane region" description="Helical" evidence="6">
    <location>
        <begin position="635"/>
        <end position="653"/>
    </location>
</feature>
<keyword evidence="6" id="KW-0472">Membrane</keyword>
<proteinExistence type="predicted"/>
<feature type="compositionally biased region" description="Basic and acidic residues" evidence="5">
    <location>
        <begin position="449"/>
        <end position="477"/>
    </location>
</feature>
<dbReference type="AlphaFoldDB" id="S2W3Q1"/>
<dbReference type="InterPro" id="IPR028974">
    <property type="entry name" value="TSP_type-3_rpt"/>
</dbReference>
<feature type="compositionally biased region" description="Acidic residues" evidence="5">
    <location>
        <begin position="352"/>
        <end position="367"/>
    </location>
</feature>
<keyword evidence="6" id="KW-0812">Transmembrane</keyword>
<keyword evidence="6" id="KW-1133">Transmembrane helix</keyword>
<dbReference type="Pfam" id="PF02412">
    <property type="entry name" value="TSP_3"/>
    <property type="match status" value="3"/>
</dbReference>
<dbReference type="NCBIfam" id="NF038186">
    <property type="entry name" value="YPDG_rpt"/>
    <property type="match status" value="1"/>
</dbReference>
<evidence type="ECO:0000259" key="7">
    <source>
        <dbReference type="Pfam" id="PF18957"/>
    </source>
</evidence>
<feature type="compositionally biased region" description="Acidic residues" evidence="5">
    <location>
        <begin position="1"/>
        <end position="14"/>
    </location>
</feature>
<evidence type="ECO:0000313" key="8">
    <source>
        <dbReference type="EMBL" id="EPD33766.1"/>
    </source>
</evidence>
<accession>S2W3Q1</accession>
<dbReference type="PATRIC" id="fig|883161.3.peg.188"/>
<dbReference type="Pfam" id="PF18884">
    <property type="entry name" value="TSP3_bac"/>
    <property type="match status" value="8"/>
</dbReference>
<dbReference type="InterPro" id="IPR059100">
    <property type="entry name" value="TSP3_bac"/>
</dbReference>
<evidence type="ECO:0000256" key="5">
    <source>
        <dbReference type="SAM" id="MobiDB-lite"/>
    </source>
</evidence>
<dbReference type="PANTHER" id="PTHR37467:SF1">
    <property type="entry name" value="EXPORTED CALCIUM-BINDING GLYCOPROTEIN"/>
    <property type="match status" value="1"/>
</dbReference>
<dbReference type="Pfam" id="PF18957">
    <property type="entry name" value="RibLong"/>
    <property type="match status" value="1"/>
</dbReference>
<comment type="subcellular location">
    <subcellularLocation>
        <location evidence="1">Secreted</location>
    </subcellularLocation>
</comment>
<evidence type="ECO:0000256" key="6">
    <source>
        <dbReference type="SAM" id="Phobius"/>
    </source>
</evidence>
<organism evidence="8 9">
    <name type="scientific">Propionimicrobium lymphophilum ACS-093-V-SCH5</name>
    <dbReference type="NCBI Taxonomy" id="883161"/>
    <lineage>
        <taxon>Bacteria</taxon>
        <taxon>Bacillati</taxon>
        <taxon>Actinomycetota</taxon>
        <taxon>Actinomycetes</taxon>
        <taxon>Propionibacteriales</taxon>
        <taxon>Propionibacteriaceae</taxon>
        <taxon>Propionimicrobium</taxon>
    </lineage>
</organism>
<dbReference type="PANTHER" id="PTHR37467">
    <property type="entry name" value="EXPORTED CALCIUM-BINDING GLYCOPROTEIN-RELATED"/>
    <property type="match status" value="1"/>
</dbReference>
<feature type="region of interest" description="Disordered" evidence="5">
    <location>
        <begin position="347"/>
        <end position="629"/>
    </location>
</feature>
<evidence type="ECO:0000313" key="9">
    <source>
        <dbReference type="Proteomes" id="UP000014417"/>
    </source>
</evidence>
<feature type="compositionally biased region" description="Acidic residues" evidence="5">
    <location>
        <begin position="590"/>
        <end position="600"/>
    </location>
</feature>
<evidence type="ECO:0000256" key="1">
    <source>
        <dbReference type="ARBA" id="ARBA00004613"/>
    </source>
</evidence>
<dbReference type="GO" id="GO:0007155">
    <property type="term" value="P:cell adhesion"/>
    <property type="evidence" value="ECO:0007669"/>
    <property type="project" value="InterPro"/>
</dbReference>
<evidence type="ECO:0000256" key="4">
    <source>
        <dbReference type="ARBA" id="ARBA00022837"/>
    </source>
</evidence>
<protein>
    <submittedName>
        <fullName evidence="8">LPXTG-domain-containing protein cell wall anchor domain</fullName>
    </submittedName>
</protein>
<dbReference type="EMBL" id="AGZR01000003">
    <property type="protein sequence ID" value="EPD33766.1"/>
    <property type="molecule type" value="Genomic_DNA"/>
</dbReference>
<feature type="compositionally biased region" description="Acidic residues" evidence="5">
    <location>
        <begin position="562"/>
        <end position="572"/>
    </location>
</feature>
<dbReference type="SUPFAM" id="SSF103647">
    <property type="entry name" value="TSP type-3 repeat"/>
    <property type="match status" value="1"/>
</dbReference>
<gene>
    <name evidence="8" type="ORF">HMPREF9306_00177</name>
</gene>
<name>S2W3Q1_9ACTN</name>
<dbReference type="STRING" id="883161.HMPREF9306_00177"/>
<feature type="compositionally biased region" description="Basic and acidic residues" evidence="5">
    <location>
        <begin position="499"/>
        <end position="510"/>
    </location>
</feature>
<feature type="region of interest" description="Disordered" evidence="5">
    <location>
        <begin position="212"/>
        <end position="240"/>
    </location>
</feature>
<dbReference type="RefSeq" id="WP_016455038.1">
    <property type="nucleotide sequence ID" value="NZ_KE150269.1"/>
</dbReference>
<feature type="compositionally biased region" description="Basic residues" evidence="5">
    <location>
        <begin position="616"/>
        <end position="625"/>
    </location>
</feature>
<dbReference type="Proteomes" id="UP000014417">
    <property type="component" value="Unassembled WGS sequence"/>
</dbReference>
<keyword evidence="2" id="KW-0964">Secreted</keyword>
<keyword evidence="3" id="KW-0732">Signal</keyword>
<feature type="compositionally biased region" description="Basic and acidic residues" evidence="5">
    <location>
        <begin position="91"/>
        <end position="112"/>
    </location>
</feature>
<dbReference type="GO" id="GO:0005509">
    <property type="term" value="F:calcium ion binding"/>
    <property type="evidence" value="ECO:0007669"/>
    <property type="project" value="InterPro"/>
</dbReference>
<feature type="region of interest" description="Disordered" evidence="5">
    <location>
        <begin position="88"/>
        <end position="163"/>
    </location>
</feature>
<sequence length="658" mass="67482">DKDNDGVPDAEDNCPDLAGPASNKGCPAWGDGKGTPGSDVKLDKNPANGDLPGTVKCEASTGTCTVNPDGTISVKVPEDAQPGTEITVTVKDGDKTLDTSKIEVVEPDKKDDDNDGVPNDQDRCQNIAGPASNNGCPAWGDGEGAPNSDVTLTKDPANGPLPSTVKCEAENGASCTIDSNGNVVVKVPADLNDGDKIVVKVKDGDKVLDTSTVTVKDGDDDHDGVPNSKDKCPGTPANTKVDKDGCPIVADYQPGYGDPVVVAPGESKTATPVYAGGQKAPEGTKYQIKDGWKAPEGWTVTVDPETGVVTAKAPAKADLNGETAEEVKVPVVVTYPDGATADEAEAIFQLDSDNDGTPDVKDDDDDNDGIKDEDEKKDGTNPKNADTDGDGVSDGREKDLGTDPKNDDTDGDGLKDGEEAGTDIDDKGNPTKNDDGTPKVNKDNATNTDPKKADTDGDGISDGREKNIGTDPNKGDTDGDGLNDGQEAGTDVDNNGKAVKNDDGTPKVNKDGATGTDPLKADTDNDGINDGDEVNGTKNPFKNDKFDPNGKPGNTNPLNPDTDGDGLTDGDEVTGAKNGGKPTNPNVADTDGDGINDGDEIANGTDPLDPNDPGKKVKKSKKKAKAGLPTTGADALPIAALGLIAAGAGAYAIRRRKH</sequence>
<dbReference type="InterPro" id="IPR053180">
    <property type="entry name" value="Ca-binding_acidic-repeat"/>
</dbReference>
<dbReference type="Gene3D" id="4.10.1080.10">
    <property type="entry name" value="TSP type-3 repeat"/>
    <property type="match status" value="1"/>
</dbReference>
<keyword evidence="9" id="KW-1185">Reference proteome</keyword>
<dbReference type="NCBIfam" id="TIGR01167">
    <property type="entry name" value="LPXTG_anchor"/>
    <property type="match status" value="1"/>
</dbReference>
<evidence type="ECO:0000256" key="3">
    <source>
        <dbReference type="ARBA" id="ARBA00022729"/>
    </source>
</evidence>
<feature type="region of interest" description="Disordered" evidence="5">
    <location>
        <begin position="1"/>
        <end position="53"/>
    </location>
</feature>
<dbReference type="InterPro" id="IPR044055">
    <property type="entry name" value="RibLong"/>
</dbReference>
<keyword evidence="4" id="KW-0106">Calcium</keyword>
<dbReference type="HOGENOM" id="CLU_417136_0_0_11"/>
<comment type="caution">
    <text evidence="8">The sequence shown here is derived from an EMBL/GenBank/DDBJ whole genome shotgun (WGS) entry which is preliminary data.</text>
</comment>
<feature type="domain" description="Long Rib" evidence="7">
    <location>
        <begin position="251"/>
        <end position="342"/>
    </location>
</feature>